<keyword evidence="4" id="KW-1185">Reference proteome</keyword>
<feature type="domain" description="Activator of Hsp90 ATPase homologue 1/2-like C-terminal" evidence="2">
    <location>
        <begin position="26"/>
        <end position="142"/>
    </location>
</feature>
<dbReference type="InterPro" id="IPR023393">
    <property type="entry name" value="START-like_dom_sf"/>
</dbReference>
<sequence length="167" mass="18779">MSIEATGRVIPTDRGRDLVLVRSLAVPAEEAWEYLTESELTERWFGPWEGDGRRGGAVRVRMRFEDHEPAISLLIHDCEAPRRLVLEADQEVGGWKLELLVEEDGEDDSLVSFTHHLEGPDVAGIGEIGPGWEYYLDLLVAATEGTERPGFDQYYPALREPYLAKLA</sequence>
<evidence type="ECO:0000256" key="1">
    <source>
        <dbReference type="ARBA" id="ARBA00006817"/>
    </source>
</evidence>
<reference evidence="3" key="1">
    <citation type="submission" date="2020-12" db="EMBL/GenBank/DDBJ databases">
        <title>Leucobacter sp. CAS1, isolated from Chromium sludge.</title>
        <authorList>
            <person name="Xu Z."/>
        </authorList>
    </citation>
    <scope>NUCLEOTIDE SEQUENCE</scope>
    <source>
        <strain evidence="3">CSA1</strain>
    </source>
</reference>
<protein>
    <submittedName>
        <fullName evidence="3">SRPBCC family protein</fullName>
    </submittedName>
</protein>
<accession>A0A934QB65</accession>
<gene>
    <name evidence="3" type="ORF">JD276_13700</name>
</gene>
<comment type="caution">
    <text evidence="3">The sequence shown here is derived from an EMBL/GenBank/DDBJ whole genome shotgun (WGS) entry which is preliminary data.</text>
</comment>
<proteinExistence type="inferred from homology"/>
<dbReference type="Gene3D" id="3.30.530.20">
    <property type="match status" value="1"/>
</dbReference>
<dbReference type="RefSeq" id="WP_200116227.1">
    <property type="nucleotide sequence ID" value="NZ_JAEHOH010000021.1"/>
</dbReference>
<dbReference type="Proteomes" id="UP000608530">
    <property type="component" value="Unassembled WGS sequence"/>
</dbReference>
<evidence type="ECO:0000313" key="3">
    <source>
        <dbReference type="EMBL" id="MBK0420087.1"/>
    </source>
</evidence>
<dbReference type="CDD" id="cd08899">
    <property type="entry name" value="SRPBCC_CalC_Aha1-like_6"/>
    <property type="match status" value="1"/>
</dbReference>
<dbReference type="Pfam" id="PF08327">
    <property type="entry name" value="AHSA1"/>
    <property type="match status" value="1"/>
</dbReference>
<dbReference type="EMBL" id="JAEHOH010000021">
    <property type="protein sequence ID" value="MBK0420087.1"/>
    <property type="molecule type" value="Genomic_DNA"/>
</dbReference>
<dbReference type="AlphaFoldDB" id="A0A934QB65"/>
<name>A0A934QB65_9MICO</name>
<organism evidence="3 4">
    <name type="scientific">Leucobacter chromiisoli</name>
    <dbReference type="NCBI Taxonomy" id="2796471"/>
    <lineage>
        <taxon>Bacteria</taxon>
        <taxon>Bacillati</taxon>
        <taxon>Actinomycetota</taxon>
        <taxon>Actinomycetes</taxon>
        <taxon>Micrococcales</taxon>
        <taxon>Microbacteriaceae</taxon>
        <taxon>Leucobacter</taxon>
    </lineage>
</organism>
<evidence type="ECO:0000313" key="4">
    <source>
        <dbReference type="Proteomes" id="UP000608530"/>
    </source>
</evidence>
<dbReference type="SUPFAM" id="SSF55961">
    <property type="entry name" value="Bet v1-like"/>
    <property type="match status" value="1"/>
</dbReference>
<comment type="similarity">
    <text evidence="1">Belongs to the AHA1 family.</text>
</comment>
<dbReference type="InterPro" id="IPR013538">
    <property type="entry name" value="ASHA1/2-like_C"/>
</dbReference>
<evidence type="ECO:0000259" key="2">
    <source>
        <dbReference type="Pfam" id="PF08327"/>
    </source>
</evidence>